<dbReference type="SUPFAM" id="SSF54117">
    <property type="entry name" value="Interleukin 8-like chemokines"/>
    <property type="match status" value="1"/>
</dbReference>
<feature type="signal peptide" evidence="2">
    <location>
        <begin position="1"/>
        <end position="25"/>
    </location>
</feature>
<keyword evidence="5" id="KW-1185">Reference proteome</keyword>
<evidence type="ECO:0000256" key="2">
    <source>
        <dbReference type="SAM" id="SignalP"/>
    </source>
</evidence>
<dbReference type="GO" id="GO:0008009">
    <property type="term" value="F:chemokine activity"/>
    <property type="evidence" value="ECO:0007669"/>
    <property type="project" value="InterPro"/>
</dbReference>
<feature type="domain" description="Chemokine interleukin-8-like" evidence="3">
    <location>
        <begin position="27"/>
        <end position="86"/>
    </location>
</feature>
<feature type="chain" id="PRO_5017440241" evidence="2">
    <location>
        <begin position="26"/>
        <end position="165"/>
    </location>
</feature>
<dbReference type="FunCoup" id="A0A3B5QVK3">
    <property type="interactions" value="67"/>
</dbReference>
<reference evidence="5" key="2">
    <citation type="journal article" date="2013" name="Nat. Genet.">
        <title>The genome of the platyfish, Xiphophorus maculatus, provides insights into evolutionary adaptation and several complex traits.</title>
        <authorList>
            <person name="Schartl M."/>
            <person name="Walter R.B."/>
            <person name="Shen Y."/>
            <person name="Garcia T."/>
            <person name="Catchen J."/>
            <person name="Amores A."/>
            <person name="Braasch I."/>
            <person name="Chalopin D."/>
            <person name="Volff J.N."/>
            <person name="Lesch K.P."/>
            <person name="Bisazza A."/>
            <person name="Minx P."/>
            <person name="Hillier L."/>
            <person name="Wilson R.K."/>
            <person name="Fuerstenberg S."/>
            <person name="Boore J."/>
            <person name="Searle S."/>
            <person name="Postlethwait J.H."/>
            <person name="Warren W.C."/>
        </authorList>
    </citation>
    <scope>NUCLEOTIDE SEQUENCE [LARGE SCALE GENOMIC DNA]</scope>
    <source>
        <strain evidence="5">JP 163 A</strain>
    </source>
</reference>
<accession>A0A3B5QVK3</accession>
<dbReference type="RefSeq" id="XP_014329370.2">
    <property type="nucleotide sequence ID" value="XM_014473884.2"/>
</dbReference>
<sequence length="165" mass="18376">MVSMRVTVMAVTLVTVCVLVTNTHAGFGACCARYMPGRLPFSEIKGFSVQKKTPFGSINAIFFHTRKGKRCVDPESKWVKDYVSRIETLVKKIPVQMKKIPVQMAGLPPDRTATVSATDTATDKQNQYVTEKVHQMAKPQQENSLPSVSDKIIEDGLLPMTLCKW</sequence>
<keyword evidence="2" id="KW-0732">Signal</keyword>
<dbReference type="InterPro" id="IPR036048">
    <property type="entry name" value="Interleukin_8-like_sf"/>
</dbReference>
<dbReference type="Gene3D" id="2.40.50.40">
    <property type="match status" value="1"/>
</dbReference>
<dbReference type="Ensembl" id="ENSXMAT00000032927.1">
    <property type="protein sequence ID" value="ENSXMAP00000034335.1"/>
    <property type="gene ID" value="ENSXMAG00000027343.1"/>
</dbReference>
<evidence type="ECO:0000259" key="3">
    <source>
        <dbReference type="SMART" id="SM00199"/>
    </source>
</evidence>
<evidence type="ECO:0000256" key="1">
    <source>
        <dbReference type="ARBA" id="ARBA00022514"/>
    </source>
</evidence>
<reference evidence="4" key="4">
    <citation type="submission" date="2025-09" db="UniProtKB">
        <authorList>
            <consortium name="Ensembl"/>
        </authorList>
    </citation>
    <scope>IDENTIFICATION</scope>
    <source>
        <strain evidence="4">JP 163 A</strain>
    </source>
</reference>
<proteinExistence type="predicted"/>
<dbReference type="AlphaFoldDB" id="A0A3B5QVK3"/>
<dbReference type="Proteomes" id="UP000002852">
    <property type="component" value="Unassembled WGS sequence"/>
</dbReference>
<evidence type="ECO:0000313" key="4">
    <source>
        <dbReference type="Ensembl" id="ENSXMAP00000034335.1"/>
    </source>
</evidence>
<reference evidence="4" key="3">
    <citation type="submission" date="2025-08" db="UniProtKB">
        <authorList>
            <consortium name="Ensembl"/>
        </authorList>
    </citation>
    <scope>IDENTIFICATION</scope>
    <source>
        <strain evidence="4">JP 163 A</strain>
    </source>
</reference>
<dbReference type="GeneID" id="102228079"/>
<dbReference type="GO" id="GO:0005615">
    <property type="term" value="C:extracellular space"/>
    <property type="evidence" value="ECO:0007669"/>
    <property type="project" value="UniProtKB-KW"/>
</dbReference>
<protein>
    <submittedName>
        <fullName evidence="4">C-C motif chemokine 20-like</fullName>
    </submittedName>
</protein>
<dbReference type="PROSITE" id="PS51257">
    <property type="entry name" value="PROKAR_LIPOPROTEIN"/>
    <property type="match status" value="1"/>
</dbReference>
<dbReference type="OrthoDB" id="8870994at2759"/>
<dbReference type="PANTHER" id="PTHR12015:SF108">
    <property type="entry name" value="C-C MOTIF CHEMOKINE 20"/>
    <property type="match status" value="1"/>
</dbReference>
<dbReference type="OMA" id="MRVTVMA"/>
<dbReference type="KEGG" id="xma:102228079"/>
<keyword evidence="1" id="KW-0202">Cytokine</keyword>
<dbReference type="CDD" id="cd00169">
    <property type="entry name" value="Chemokine"/>
    <property type="match status" value="1"/>
</dbReference>
<dbReference type="InParanoid" id="A0A3B5QVK3"/>
<dbReference type="PANTHER" id="PTHR12015">
    <property type="entry name" value="SMALL INDUCIBLE CYTOKINE A"/>
    <property type="match status" value="1"/>
</dbReference>
<evidence type="ECO:0000313" key="5">
    <source>
        <dbReference type="Proteomes" id="UP000002852"/>
    </source>
</evidence>
<dbReference type="InterPro" id="IPR039809">
    <property type="entry name" value="Chemokine_b/g/d"/>
</dbReference>
<name>A0A3B5QVK3_XIPMA</name>
<dbReference type="GO" id="GO:0006955">
    <property type="term" value="P:immune response"/>
    <property type="evidence" value="ECO:0007669"/>
    <property type="project" value="InterPro"/>
</dbReference>
<dbReference type="STRING" id="8083.ENSXMAP00000034335"/>
<dbReference type="CTD" id="100192217"/>
<dbReference type="SMART" id="SM00199">
    <property type="entry name" value="SCY"/>
    <property type="match status" value="1"/>
</dbReference>
<dbReference type="GeneTree" id="ENSGT00940000177308"/>
<organism evidence="4 5">
    <name type="scientific">Xiphophorus maculatus</name>
    <name type="common">Southern platyfish</name>
    <name type="synonym">Platypoecilus maculatus</name>
    <dbReference type="NCBI Taxonomy" id="8083"/>
    <lineage>
        <taxon>Eukaryota</taxon>
        <taxon>Metazoa</taxon>
        <taxon>Chordata</taxon>
        <taxon>Craniata</taxon>
        <taxon>Vertebrata</taxon>
        <taxon>Euteleostomi</taxon>
        <taxon>Actinopterygii</taxon>
        <taxon>Neopterygii</taxon>
        <taxon>Teleostei</taxon>
        <taxon>Neoteleostei</taxon>
        <taxon>Acanthomorphata</taxon>
        <taxon>Ovalentaria</taxon>
        <taxon>Atherinomorphae</taxon>
        <taxon>Cyprinodontiformes</taxon>
        <taxon>Poeciliidae</taxon>
        <taxon>Poeciliinae</taxon>
        <taxon>Xiphophorus</taxon>
    </lineage>
</organism>
<dbReference type="InterPro" id="IPR001811">
    <property type="entry name" value="Chemokine_IL8-like_dom"/>
</dbReference>
<reference evidence="5" key="1">
    <citation type="submission" date="2012-01" db="EMBL/GenBank/DDBJ databases">
        <authorList>
            <person name="Walter R."/>
            <person name="Schartl M."/>
            <person name="Warren W."/>
        </authorList>
    </citation>
    <scope>NUCLEOTIDE SEQUENCE [LARGE SCALE GENOMIC DNA]</scope>
    <source>
        <strain evidence="5">JP 163 A</strain>
    </source>
</reference>
<dbReference type="Pfam" id="PF00048">
    <property type="entry name" value="IL8"/>
    <property type="match status" value="1"/>
</dbReference>